<dbReference type="SMART" id="SM00320">
    <property type="entry name" value="WD40"/>
    <property type="match status" value="8"/>
</dbReference>
<dbReference type="PANTHER" id="PTHR13720:SF13">
    <property type="entry name" value="CILIA- AND FLAGELLA-ASSOCIATED PROTEIN 251"/>
    <property type="match status" value="1"/>
</dbReference>
<dbReference type="Gene3D" id="2.130.10.10">
    <property type="entry name" value="YVTN repeat-like/Quinoprotein amine dehydrogenase"/>
    <property type="match status" value="2"/>
</dbReference>
<sequence length="982" mass="112942">MDFLREEIQYLSDIQNTGYSLDGEEGEQSFIEECEIESSESSESSHVNRLTPFFLAFAYGINIEVPLINLSTKNYLKIFYAAAHAGIIRIVTDHSQKPLQGHKHEITSIATDVHGMYLVTADAGDENALHFWDGTEGKLFYSIFTPHKQYGMAKIAMSPNAKYIATVGNEPMPVVKFWQWTYGREEADGSWLVPKYYGRPVKVCFNPNIQEHLMVSFERQAVFLEWDPEESELREVATPELRTKRTRGMITGCTYVYNCHECFASLDNGTINVYGKTFFVLPLEERELTNNKIYVKTIKVSKYPITTIDTVDEMVVTGDGNGYIKFYDKRLKLLQWAQNFTVETIKSFSFTPEPRKIKLKQPLEFDEDDSFRNTPDYEDRSEEYETLYAQLVPSDATLQKLPFIVRNFFVVTSGADVFAIDFVNNSIRPVVTKVVSIVTAIDVHTERPYIAIGYDIGVLHLVNYEDNKFILESRVPDETATNESGMEVKNEVAVLKYHPQSLILVCATSTGSIWLLDPVLLDPQHEIPYRPSKGNVLKLCFSNCGNYVAYYDSNKTVCLFHYSSAFSLTFVGKVRAHYKPLTSIIFSAYEPPRLFTIGEDRVLVEYEVKDSCEDEVLNVIHSERISQSAIPISISYLPKKPTTKHWDFCLTDDQFKFRTINDQTLMCRSVSLGPTYGCFDESIVTKTEILKSDENYLIFMNSTRIGLIKLPYDGNPYRYIGITGHPKKLRTFVQSTDGKYLFTIGENDRTILRWEIHSIGVDYLEKMGGDELQPFYCLIEGGKEGWLYKEMEDLFYYMQILHQGANTLLPRQVSDYISISEIPDLMRACGFYPTEYEIEDMIVDIRYRDFNETGEIRDQASFLEFVKLYINHRPVHGISVDALKSAYNTFKEEEEIDEPLTREAFIEGMCEIGEAFTKPKLSKCLSVLLHFDGNQDYKQEFFFLPEEIDFDFFLNDMLGIDMNRTNVEEAKVSKNQADEDII</sequence>
<gene>
    <name evidence="7" type="primary">LOC108739840</name>
</gene>
<proteinExistence type="predicted"/>
<dbReference type="PANTHER" id="PTHR13720">
    <property type="entry name" value="WD-40 REPEAT PROTEIN"/>
    <property type="match status" value="1"/>
</dbReference>
<evidence type="ECO:0000256" key="4">
    <source>
        <dbReference type="ARBA" id="ARBA00023273"/>
    </source>
</evidence>
<dbReference type="InterPro" id="IPR011047">
    <property type="entry name" value="Quinoprotein_ADH-like_sf"/>
</dbReference>
<dbReference type="InterPro" id="IPR001680">
    <property type="entry name" value="WD40_rpt"/>
</dbReference>
<dbReference type="AlphaFoldDB" id="A0A7F5RCV4"/>
<evidence type="ECO:0000256" key="3">
    <source>
        <dbReference type="ARBA" id="ARBA00022737"/>
    </source>
</evidence>
<dbReference type="GO" id="GO:0031514">
    <property type="term" value="C:motile cilium"/>
    <property type="evidence" value="ECO:0007669"/>
    <property type="project" value="TreeGrafter"/>
</dbReference>
<evidence type="ECO:0000256" key="5">
    <source>
        <dbReference type="ARBA" id="ARBA00040994"/>
    </source>
</evidence>
<dbReference type="InParanoid" id="A0A7F5RCV4"/>
<dbReference type="SUPFAM" id="SSF50998">
    <property type="entry name" value="Quinoprotein alcohol dehydrogenase-like"/>
    <property type="match status" value="1"/>
</dbReference>
<keyword evidence="4" id="KW-0966">Cell projection</keyword>
<accession>A0A7F5RCV4</accession>
<dbReference type="Proteomes" id="UP000192223">
    <property type="component" value="Unplaced"/>
</dbReference>
<dbReference type="RefSeq" id="XP_025833798.1">
    <property type="nucleotide sequence ID" value="XM_025978013.1"/>
</dbReference>
<dbReference type="Gene3D" id="1.10.238.10">
    <property type="entry name" value="EF-hand"/>
    <property type="match status" value="1"/>
</dbReference>
<evidence type="ECO:0000256" key="2">
    <source>
        <dbReference type="ARBA" id="ARBA00022574"/>
    </source>
</evidence>
<keyword evidence="6" id="KW-1185">Reference proteome</keyword>
<keyword evidence="3" id="KW-0677">Repeat</keyword>
<organism evidence="6 7">
    <name type="scientific">Agrilus planipennis</name>
    <name type="common">Emerald ash borer</name>
    <name type="synonym">Agrilus marcopoli</name>
    <dbReference type="NCBI Taxonomy" id="224129"/>
    <lineage>
        <taxon>Eukaryota</taxon>
        <taxon>Metazoa</taxon>
        <taxon>Ecdysozoa</taxon>
        <taxon>Arthropoda</taxon>
        <taxon>Hexapoda</taxon>
        <taxon>Insecta</taxon>
        <taxon>Pterygota</taxon>
        <taxon>Neoptera</taxon>
        <taxon>Endopterygota</taxon>
        <taxon>Coleoptera</taxon>
        <taxon>Polyphaga</taxon>
        <taxon>Elateriformia</taxon>
        <taxon>Buprestoidea</taxon>
        <taxon>Buprestidae</taxon>
        <taxon>Agrilinae</taxon>
        <taxon>Agrilus</taxon>
    </lineage>
</organism>
<protein>
    <recommendedName>
        <fullName evidence="5">Cilia- and flagella-associated protein 251</fullName>
    </recommendedName>
</protein>
<evidence type="ECO:0000313" key="7">
    <source>
        <dbReference type="RefSeq" id="XP_025833798.1"/>
    </source>
</evidence>
<name>A0A7F5RCV4_AGRPL</name>
<dbReference type="KEGG" id="apln:108739840"/>
<evidence type="ECO:0000313" key="6">
    <source>
        <dbReference type="Proteomes" id="UP000192223"/>
    </source>
</evidence>
<evidence type="ECO:0000256" key="1">
    <source>
        <dbReference type="ARBA" id="ARBA00004138"/>
    </source>
</evidence>
<reference evidence="7" key="1">
    <citation type="submission" date="2025-08" db="UniProtKB">
        <authorList>
            <consortium name="RefSeq"/>
        </authorList>
    </citation>
    <scope>IDENTIFICATION</scope>
    <source>
        <tissue evidence="7">Entire body</tissue>
    </source>
</reference>
<dbReference type="GeneID" id="108739840"/>
<comment type="subcellular location">
    <subcellularLocation>
        <location evidence="1">Cell projection</location>
        <location evidence="1">Cilium</location>
    </subcellularLocation>
</comment>
<dbReference type="OrthoDB" id="4899631at2759"/>
<dbReference type="InterPro" id="IPR015943">
    <property type="entry name" value="WD40/YVTN_repeat-like_dom_sf"/>
</dbReference>
<dbReference type="InterPro" id="IPR050630">
    <property type="entry name" value="WD_repeat_EMAP"/>
</dbReference>
<keyword evidence="2" id="KW-0853">WD repeat</keyword>
<dbReference type="Pfam" id="PF00400">
    <property type="entry name" value="WD40"/>
    <property type="match status" value="1"/>
</dbReference>